<reference evidence="2" key="1">
    <citation type="submission" date="2016-07" db="EMBL/GenBank/DDBJ databases">
        <title>De novo transcriptome assembly of four accessions of the metal hyperaccumulator plant Noccaea caerulescens.</title>
        <authorList>
            <person name="Blande D."/>
            <person name="Halimaa P."/>
            <person name="Tervahauta A.I."/>
            <person name="Aarts M.G."/>
            <person name="Karenlampi S.O."/>
        </authorList>
    </citation>
    <scope>NUCLEOTIDE SEQUENCE</scope>
</reference>
<gene>
    <name evidence="2" type="ORF">LE_TR18510_c1_g1_i1_g.59609</name>
</gene>
<proteinExistence type="predicted"/>
<evidence type="ECO:0000313" key="2">
    <source>
        <dbReference type="EMBL" id="JAU60766.1"/>
    </source>
</evidence>
<evidence type="ECO:0000259" key="1">
    <source>
        <dbReference type="Pfam" id="PF13966"/>
    </source>
</evidence>
<dbReference type="AlphaFoldDB" id="A0A1J3GYI7"/>
<dbReference type="EMBL" id="GEVL01016575">
    <property type="protein sequence ID" value="JAU60766.1"/>
    <property type="molecule type" value="Transcribed_RNA"/>
</dbReference>
<name>A0A1J3GYI7_NOCCA</name>
<accession>A0A1J3GYI7</accession>
<sequence>MHIRLTTEDRMLSWNVNVNPTCVLCLESRNHLFFSCNFSAKIWLALTKGLIRRNFSNWPNIVSTIYYSAANHALSCEVRVPSNDPLHLHLEGTILSKTWRATDLLSPTQLTHRQAGSQSHLLDQAGRCKI</sequence>
<dbReference type="InterPro" id="IPR026960">
    <property type="entry name" value="RVT-Znf"/>
</dbReference>
<dbReference type="Pfam" id="PF13966">
    <property type="entry name" value="zf-RVT"/>
    <property type="match status" value="1"/>
</dbReference>
<protein>
    <recommendedName>
        <fullName evidence="1">Reverse transcriptase zinc-binding domain-containing protein</fullName>
    </recommendedName>
</protein>
<organism evidence="2">
    <name type="scientific">Noccaea caerulescens</name>
    <name type="common">Alpine penny-cress</name>
    <name type="synonym">Thlaspi caerulescens</name>
    <dbReference type="NCBI Taxonomy" id="107243"/>
    <lineage>
        <taxon>Eukaryota</taxon>
        <taxon>Viridiplantae</taxon>
        <taxon>Streptophyta</taxon>
        <taxon>Embryophyta</taxon>
        <taxon>Tracheophyta</taxon>
        <taxon>Spermatophyta</taxon>
        <taxon>Magnoliopsida</taxon>
        <taxon>eudicotyledons</taxon>
        <taxon>Gunneridae</taxon>
        <taxon>Pentapetalae</taxon>
        <taxon>rosids</taxon>
        <taxon>malvids</taxon>
        <taxon>Brassicales</taxon>
        <taxon>Brassicaceae</taxon>
        <taxon>Coluteocarpeae</taxon>
        <taxon>Noccaea</taxon>
    </lineage>
</organism>
<feature type="domain" description="Reverse transcriptase zinc-binding" evidence="1">
    <location>
        <begin position="2"/>
        <end position="43"/>
    </location>
</feature>